<dbReference type="InterPro" id="IPR006674">
    <property type="entry name" value="HD_domain"/>
</dbReference>
<dbReference type="CDD" id="cd00077">
    <property type="entry name" value="HDc"/>
    <property type="match status" value="1"/>
</dbReference>
<dbReference type="Gene3D" id="1.10.3210.10">
    <property type="entry name" value="Hypothetical protein af1432"/>
    <property type="match status" value="1"/>
</dbReference>
<evidence type="ECO:0000313" key="2">
    <source>
        <dbReference type="EMBL" id="SFM42025.1"/>
    </source>
</evidence>
<dbReference type="STRING" id="487685.SAMN04488696_1133"/>
<dbReference type="InterPro" id="IPR050135">
    <property type="entry name" value="dGTPase-like"/>
</dbReference>
<evidence type="ECO:0000259" key="1">
    <source>
        <dbReference type="PROSITE" id="PS51831"/>
    </source>
</evidence>
<dbReference type="PANTHER" id="PTHR11373:SF4">
    <property type="entry name" value="DEOXYNUCLEOSIDE TRIPHOSPHATE TRIPHOSPHOHYDROLASE SAMHD1"/>
    <property type="match status" value="1"/>
</dbReference>
<dbReference type="GO" id="GO:0006203">
    <property type="term" value="P:dGTP catabolic process"/>
    <property type="evidence" value="ECO:0007669"/>
    <property type="project" value="TreeGrafter"/>
</dbReference>
<dbReference type="PROSITE" id="PS51831">
    <property type="entry name" value="HD"/>
    <property type="match status" value="1"/>
</dbReference>
<evidence type="ECO:0000313" key="3">
    <source>
        <dbReference type="Proteomes" id="UP000198535"/>
    </source>
</evidence>
<dbReference type="AlphaFoldDB" id="A0A1I4QQL9"/>
<organism evidence="2 3">
    <name type="scientific">Methanolobus profundi</name>
    <dbReference type="NCBI Taxonomy" id="487685"/>
    <lineage>
        <taxon>Archaea</taxon>
        <taxon>Methanobacteriati</taxon>
        <taxon>Methanobacteriota</taxon>
        <taxon>Stenosarchaea group</taxon>
        <taxon>Methanomicrobia</taxon>
        <taxon>Methanosarcinales</taxon>
        <taxon>Methanosarcinaceae</taxon>
        <taxon>Methanolobus</taxon>
    </lineage>
</organism>
<dbReference type="SMART" id="SM00471">
    <property type="entry name" value="HDc"/>
    <property type="match status" value="1"/>
</dbReference>
<dbReference type="Pfam" id="PF01966">
    <property type="entry name" value="HD"/>
    <property type="match status" value="1"/>
</dbReference>
<name>A0A1I4QQL9_9EURY</name>
<reference evidence="3" key="1">
    <citation type="submission" date="2016-10" db="EMBL/GenBank/DDBJ databases">
        <authorList>
            <person name="Varghese N."/>
            <person name="Submissions S."/>
        </authorList>
    </citation>
    <scope>NUCLEOTIDE SEQUENCE [LARGE SCALE GENOMIC DNA]</scope>
    <source>
        <strain evidence="3">Mob M</strain>
    </source>
</reference>
<sequence>MLIRIAVFKVEINRLLTEIYLSNLYISNTHYYFTMQKPLIIHDPVHKTIILDEFEQMVLNTRHVQRLRNIQQLGLVDHVYPGANHTRFEHSIGTMHMASVIGQSLSLEDVEICKIRLAGLLHDVGHSAFSHAVENVLKRNPQLQPMIDGKRFIKHEAFSKDIISRILPQDNYIARYVESEFGTDPFDFFAEISKIATGDAQSISKPYLAQVIAGDVDADRIDFLLRDSYHTGVSFGLIDVDQIIGSLIIKNGNIVLGSSDGSGYGSDMALTAAESLLVSRAHHYTAIIHNPKTQAGRVMLLYALEDALEHFRSVSGKDAAKDEIVRFFTEYNDGDLLSFIRSNASDKSLGLLNDLRDGRLYVPVARLSQKILRPSTRMALSTIARHGVATRRLETRLAGELGDVLVDLTVASGVPKSMRIAMDEEDGFFYDESALANGLVRAISRQISLTAFSHIDVVTEKDSTAVLSELRRVVDDLSPRLLNFTREDQYLPIEGIILLFYAVHSLFVNENKKEGSISIPRLRHITWLYRTILELSGFPKLKNLFDYSFHERYGFPYCEKVFEDIQVLVAMGIVDEDLRYYEKDGRFRQSYEYVLTWEGVEYAGTLAEAYRYEFDEMMSHLTMVKHSIKRDIVTIPSNRYVSKKRSTGVR</sequence>
<keyword evidence="3" id="KW-1185">Reference proteome</keyword>
<dbReference type="PANTHER" id="PTHR11373">
    <property type="entry name" value="DEOXYNUCLEOSIDE TRIPHOSPHATE TRIPHOSPHOHYDROLASE"/>
    <property type="match status" value="1"/>
</dbReference>
<gene>
    <name evidence="2" type="ORF">SAMN04488696_1133</name>
</gene>
<keyword evidence="2" id="KW-0378">Hydrolase</keyword>
<dbReference type="InterPro" id="IPR003607">
    <property type="entry name" value="HD/PDEase_dom"/>
</dbReference>
<accession>A0A1I4QQL9</accession>
<dbReference type="Proteomes" id="UP000198535">
    <property type="component" value="Unassembled WGS sequence"/>
</dbReference>
<feature type="domain" description="HD" evidence="1">
    <location>
        <begin position="87"/>
        <end position="224"/>
    </location>
</feature>
<dbReference type="SUPFAM" id="SSF109604">
    <property type="entry name" value="HD-domain/PDEase-like"/>
    <property type="match status" value="1"/>
</dbReference>
<dbReference type="EMBL" id="FOUJ01000002">
    <property type="protein sequence ID" value="SFM42025.1"/>
    <property type="molecule type" value="Genomic_DNA"/>
</dbReference>
<protein>
    <submittedName>
        <fullName evidence="2">HD superfamily phosphohydrolase</fullName>
    </submittedName>
</protein>
<proteinExistence type="predicted"/>
<dbReference type="GO" id="GO:0008832">
    <property type="term" value="F:dGTPase activity"/>
    <property type="evidence" value="ECO:0007669"/>
    <property type="project" value="TreeGrafter"/>
</dbReference>